<evidence type="ECO:0000313" key="2">
    <source>
        <dbReference type="EMBL" id="MBB5636810.1"/>
    </source>
</evidence>
<gene>
    <name evidence="2" type="ORF">HDE68_002723</name>
</gene>
<dbReference type="Proteomes" id="UP000537204">
    <property type="component" value="Unassembled WGS sequence"/>
</dbReference>
<dbReference type="RefSeq" id="WP_183882720.1">
    <property type="nucleotide sequence ID" value="NZ_JACHCE010000004.1"/>
</dbReference>
<dbReference type="Pfam" id="PF05076">
    <property type="entry name" value="SUFU"/>
    <property type="match status" value="1"/>
</dbReference>
<name>A0A7W8ZMY8_9SPHI</name>
<proteinExistence type="predicted"/>
<accession>A0A7W8ZMY8</accession>
<reference evidence="2 3" key="1">
    <citation type="submission" date="2020-08" db="EMBL/GenBank/DDBJ databases">
        <title>Genomic Encyclopedia of Type Strains, Phase IV (KMG-V): Genome sequencing to study the core and pangenomes of soil and plant-associated prokaryotes.</title>
        <authorList>
            <person name="Whitman W."/>
        </authorList>
    </citation>
    <scope>NUCLEOTIDE SEQUENCE [LARGE SCALE GENOMIC DNA]</scope>
    <source>
        <strain evidence="2 3">S3M1</strain>
    </source>
</reference>
<sequence length="196" mass="22113">MSSTTNSSDRVCEGYIEELTLHYQAYFGLPGKPLKLTKGPTEKLHSDFVVLEFPPTDKNAMFCYCTVGMSVDRSDDHLIELFVYAPKADMQLVELLTVCASYHRNKSPLGLDHTVNIGQPWLDNSKCDHGFISWPYLDGEDLAVFEVEGKGVGCYWLIPITEQERDYKIEAGTEALEQLFEDKGIDYLNSGRESLV</sequence>
<protein>
    <recommendedName>
        <fullName evidence="1">Suppressor of fused-like domain-containing protein</fullName>
    </recommendedName>
</protein>
<feature type="domain" description="Suppressor of fused-like" evidence="1">
    <location>
        <begin position="50"/>
        <end position="193"/>
    </location>
</feature>
<organism evidence="2 3">
    <name type="scientific">Pedobacter cryoconitis</name>
    <dbReference type="NCBI Taxonomy" id="188932"/>
    <lineage>
        <taxon>Bacteria</taxon>
        <taxon>Pseudomonadati</taxon>
        <taxon>Bacteroidota</taxon>
        <taxon>Sphingobacteriia</taxon>
        <taxon>Sphingobacteriales</taxon>
        <taxon>Sphingobacteriaceae</taxon>
        <taxon>Pedobacter</taxon>
    </lineage>
</organism>
<evidence type="ECO:0000313" key="3">
    <source>
        <dbReference type="Proteomes" id="UP000537204"/>
    </source>
</evidence>
<dbReference type="AlphaFoldDB" id="A0A7W8ZMY8"/>
<dbReference type="EMBL" id="JACHCE010000004">
    <property type="protein sequence ID" value="MBB5636810.1"/>
    <property type="molecule type" value="Genomic_DNA"/>
</dbReference>
<comment type="caution">
    <text evidence="2">The sequence shown here is derived from an EMBL/GenBank/DDBJ whole genome shotgun (WGS) entry which is preliminary data.</text>
</comment>
<dbReference type="InterPro" id="IPR020941">
    <property type="entry name" value="SUFU-like_domain"/>
</dbReference>
<evidence type="ECO:0000259" key="1">
    <source>
        <dbReference type="Pfam" id="PF05076"/>
    </source>
</evidence>